<feature type="region of interest" description="Disordered" evidence="1">
    <location>
        <begin position="1"/>
        <end position="135"/>
    </location>
</feature>
<organism evidence="2 3">
    <name type="scientific">Neovison vison</name>
    <name type="common">American mink</name>
    <name type="synonym">Mustela vison</name>
    <dbReference type="NCBI Taxonomy" id="452646"/>
    <lineage>
        <taxon>Eukaryota</taxon>
        <taxon>Metazoa</taxon>
        <taxon>Chordata</taxon>
        <taxon>Craniata</taxon>
        <taxon>Vertebrata</taxon>
        <taxon>Euteleostomi</taxon>
        <taxon>Mammalia</taxon>
        <taxon>Eutheria</taxon>
        <taxon>Laurasiatheria</taxon>
        <taxon>Carnivora</taxon>
        <taxon>Caniformia</taxon>
        <taxon>Musteloidea</taxon>
        <taxon>Mustelidae</taxon>
        <taxon>Mustelinae</taxon>
        <taxon>Neogale</taxon>
    </lineage>
</organism>
<feature type="compositionally biased region" description="Basic and acidic residues" evidence="1">
    <location>
        <begin position="91"/>
        <end position="104"/>
    </location>
</feature>
<feature type="compositionally biased region" description="Polar residues" evidence="1">
    <location>
        <begin position="16"/>
        <end position="28"/>
    </location>
</feature>
<dbReference type="Proteomes" id="UP000694425">
    <property type="component" value="Unplaced"/>
</dbReference>
<feature type="compositionally biased region" description="Low complexity" evidence="1">
    <location>
        <begin position="1"/>
        <end position="15"/>
    </location>
</feature>
<keyword evidence="3" id="KW-1185">Reference proteome</keyword>
<protein>
    <submittedName>
        <fullName evidence="2">Uncharacterized protein</fullName>
    </submittedName>
</protein>
<reference evidence="2" key="1">
    <citation type="submission" date="2025-08" db="UniProtKB">
        <authorList>
            <consortium name="Ensembl"/>
        </authorList>
    </citation>
    <scope>IDENTIFICATION</scope>
</reference>
<evidence type="ECO:0000313" key="3">
    <source>
        <dbReference type="Proteomes" id="UP000694425"/>
    </source>
</evidence>
<evidence type="ECO:0000256" key="1">
    <source>
        <dbReference type="SAM" id="MobiDB-lite"/>
    </source>
</evidence>
<feature type="compositionally biased region" description="Low complexity" evidence="1">
    <location>
        <begin position="47"/>
        <end position="69"/>
    </location>
</feature>
<dbReference type="Ensembl" id="ENSNVIT00000019457.1">
    <property type="protein sequence ID" value="ENSNVIP00000016678.1"/>
    <property type="gene ID" value="ENSNVIG00000013077.1"/>
</dbReference>
<dbReference type="AlphaFoldDB" id="A0A8C7B201"/>
<reference evidence="2" key="2">
    <citation type="submission" date="2025-09" db="UniProtKB">
        <authorList>
            <consortium name="Ensembl"/>
        </authorList>
    </citation>
    <scope>IDENTIFICATION</scope>
</reference>
<proteinExistence type="predicted"/>
<accession>A0A8C7B201</accession>
<feature type="compositionally biased region" description="Basic residues" evidence="1">
    <location>
        <begin position="78"/>
        <end position="90"/>
    </location>
</feature>
<name>A0A8C7B201_NEOVI</name>
<sequence length="147" mass="15811">MAWPCSSRCSISMSSFTPSTTICTNSTSEKPRRSALEMSKTPPTAAVPSHVPARSRSPVRRPGGTKPVPGVRPLPLPPRRRRRVGRARGRGKGDPREGKGDTHQIPRASGQSRAMPEASSRGDTGLSKRKWSSMSCCCSASVMLLRA</sequence>
<dbReference type="GeneTree" id="ENSGT01030000235753"/>
<evidence type="ECO:0000313" key="2">
    <source>
        <dbReference type="Ensembl" id="ENSNVIP00000016678.1"/>
    </source>
</evidence>